<dbReference type="AlphaFoldDB" id="A0A0D6P8W5"/>
<feature type="compositionally biased region" description="Basic and acidic residues" evidence="1">
    <location>
        <begin position="63"/>
        <end position="73"/>
    </location>
</feature>
<name>A0A0D6P8W5_9PROT</name>
<evidence type="ECO:0000313" key="3">
    <source>
        <dbReference type="Proteomes" id="UP000032680"/>
    </source>
</evidence>
<evidence type="ECO:0000256" key="1">
    <source>
        <dbReference type="SAM" id="MobiDB-lite"/>
    </source>
</evidence>
<evidence type="ECO:0000313" key="2">
    <source>
        <dbReference type="EMBL" id="GAN77309.1"/>
    </source>
</evidence>
<comment type="caution">
    <text evidence="2">The sequence shown here is derived from an EMBL/GenBank/DDBJ whole genome shotgun (WGS) entry which is preliminary data.</text>
</comment>
<gene>
    <name evidence="2" type="ORF">Asru_0281_05</name>
</gene>
<accession>A0A0D6P8W5</accession>
<feature type="region of interest" description="Disordered" evidence="1">
    <location>
        <begin position="29"/>
        <end position="79"/>
    </location>
</feature>
<dbReference type="Proteomes" id="UP000032680">
    <property type="component" value="Unassembled WGS sequence"/>
</dbReference>
<keyword evidence="3" id="KW-1185">Reference proteome</keyword>
<sequence>MEGDEVGISAMEVQRMSECRNWLNLKSPSYIEAGSPEPKRNAAGTGKQIENPGPAARGQSAEAAEHGGVRDSRSCNSIH</sequence>
<reference evidence="2 3" key="1">
    <citation type="submission" date="2012-11" db="EMBL/GenBank/DDBJ databases">
        <title>Whole genome sequence of Acidisphaera rubrifaciens HS-AP3.</title>
        <authorList>
            <person name="Azuma Y."/>
            <person name="Higashiura N."/>
            <person name="Hirakawa H."/>
            <person name="Matsushita K."/>
        </authorList>
    </citation>
    <scope>NUCLEOTIDE SEQUENCE [LARGE SCALE GENOMIC DNA]</scope>
    <source>
        <strain evidence="2 3">HS-AP3</strain>
    </source>
</reference>
<proteinExistence type="predicted"/>
<dbReference type="EMBL" id="BANB01000281">
    <property type="protein sequence ID" value="GAN77309.1"/>
    <property type="molecule type" value="Genomic_DNA"/>
</dbReference>
<organism evidence="2 3">
    <name type="scientific">Acidisphaera rubrifaciens HS-AP3</name>
    <dbReference type="NCBI Taxonomy" id="1231350"/>
    <lineage>
        <taxon>Bacteria</taxon>
        <taxon>Pseudomonadati</taxon>
        <taxon>Pseudomonadota</taxon>
        <taxon>Alphaproteobacteria</taxon>
        <taxon>Acetobacterales</taxon>
        <taxon>Acetobacteraceae</taxon>
        <taxon>Acidisphaera</taxon>
    </lineage>
</organism>
<protein>
    <submittedName>
        <fullName evidence="2">Uncharacterized protein</fullName>
    </submittedName>
</protein>